<feature type="region of interest" description="Disordered" evidence="1">
    <location>
        <begin position="120"/>
        <end position="141"/>
    </location>
</feature>
<sequence>MSRQLYLDNNCNVANSGSCCVVRVDDEPLVWCPGRHRSLEEGFVCLPQVLFGTLLVEPGCEVGHPRPTTVNSTTCPQIFKIFPARMLLRTFQYPSHSNKLKPEAQQTTVRKVKSRAQQVPNCTRSNCPGEPSPLIPPKVQSSASSPESGYLLVCPFFSVRSCMEYIPLRHGVTPAAQTPEHAERGTAVDVPLPSSPRAIALQGFHREILPESTKHRSQQVWMWKASTWRAGYGWEFLHHYEFVACCCCRLCLLAAPSAMHHDSPQPTTTTMQLLSPVFQFHIPCAKWPSACLTVSDLLLSVNLMQDRVATTKLASSHHCLACPSRSR</sequence>
<evidence type="ECO:0000313" key="2">
    <source>
        <dbReference type="EMBL" id="KAK1453628.1"/>
    </source>
</evidence>
<accession>A0AAI9XKH7</accession>
<keyword evidence="3" id="KW-1185">Reference proteome</keyword>
<reference evidence="2 3" key="1">
    <citation type="submission" date="2016-10" db="EMBL/GenBank/DDBJ databases">
        <title>The genome sequence of Colletotrichum fioriniae PJ7.</title>
        <authorList>
            <person name="Baroncelli R."/>
        </authorList>
    </citation>
    <scope>NUCLEOTIDE SEQUENCE [LARGE SCALE GENOMIC DNA]</scope>
    <source>
        <strain evidence="2">Col 31</strain>
    </source>
</reference>
<evidence type="ECO:0000313" key="3">
    <source>
        <dbReference type="Proteomes" id="UP001239795"/>
    </source>
</evidence>
<name>A0AAI9XKH7_9PEZI</name>
<dbReference type="Proteomes" id="UP001239795">
    <property type="component" value="Unassembled WGS sequence"/>
</dbReference>
<organism evidence="2 3">
    <name type="scientific">Colletotrichum melonis</name>
    <dbReference type="NCBI Taxonomy" id="1209925"/>
    <lineage>
        <taxon>Eukaryota</taxon>
        <taxon>Fungi</taxon>
        <taxon>Dikarya</taxon>
        <taxon>Ascomycota</taxon>
        <taxon>Pezizomycotina</taxon>
        <taxon>Sordariomycetes</taxon>
        <taxon>Hypocreomycetidae</taxon>
        <taxon>Glomerellales</taxon>
        <taxon>Glomerellaceae</taxon>
        <taxon>Colletotrichum</taxon>
        <taxon>Colletotrichum acutatum species complex</taxon>
    </lineage>
</organism>
<protein>
    <submittedName>
        <fullName evidence="2">Uncharacterized protein</fullName>
    </submittedName>
</protein>
<comment type="caution">
    <text evidence="2">The sequence shown here is derived from an EMBL/GenBank/DDBJ whole genome shotgun (WGS) entry which is preliminary data.</text>
</comment>
<dbReference type="AlphaFoldDB" id="A0AAI9XKH7"/>
<dbReference type="EMBL" id="MLGG01000035">
    <property type="protein sequence ID" value="KAK1453628.1"/>
    <property type="molecule type" value="Genomic_DNA"/>
</dbReference>
<gene>
    <name evidence="2" type="ORF">CMEL01_05287</name>
</gene>
<evidence type="ECO:0000256" key="1">
    <source>
        <dbReference type="SAM" id="MobiDB-lite"/>
    </source>
</evidence>
<proteinExistence type="predicted"/>